<keyword evidence="2" id="KW-1185">Reference proteome</keyword>
<gene>
    <name evidence="1" type="ORF">pdam_00002464</name>
</gene>
<dbReference type="EMBL" id="RCHS01003049">
    <property type="protein sequence ID" value="RMX44095.1"/>
    <property type="molecule type" value="Genomic_DNA"/>
</dbReference>
<name>A0A3M6TRR9_POCDA</name>
<dbReference type="Proteomes" id="UP000275408">
    <property type="component" value="Unassembled WGS sequence"/>
</dbReference>
<protein>
    <submittedName>
        <fullName evidence="1">Uncharacterized protein</fullName>
    </submittedName>
</protein>
<dbReference type="AlphaFoldDB" id="A0A3M6TRR9"/>
<accession>A0A3M6TRR9</accession>
<feature type="non-terminal residue" evidence="1">
    <location>
        <position position="1"/>
    </location>
</feature>
<evidence type="ECO:0000313" key="2">
    <source>
        <dbReference type="Proteomes" id="UP000275408"/>
    </source>
</evidence>
<organism evidence="1 2">
    <name type="scientific">Pocillopora damicornis</name>
    <name type="common">Cauliflower coral</name>
    <name type="synonym">Millepora damicornis</name>
    <dbReference type="NCBI Taxonomy" id="46731"/>
    <lineage>
        <taxon>Eukaryota</taxon>
        <taxon>Metazoa</taxon>
        <taxon>Cnidaria</taxon>
        <taxon>Anthozoa</taxon>
        <taxon>Hexacorallia</taxon>
        <taxon>Scleractinia</taxon>
        <taxon>Astrocoeniina</taxon>
        <taxon>Pocilloporidae</taxon>
        <taxon>Pocillopora</taxon>
    </lineage>
</organism>
<proteinExistence type="predicted"/>
<sequence length="225" mass="24736">LVGLLGIVIKKTDVAYLRSFPCVVIKKTFQVTCGDPETEADLILSRAGILDTPKDIDDFTICPIHRSNQGTGVGWIRGSISRCRVHKEVCGHSKGRVKSIPNAYWGTGKLTEKTDVAYLRSLPCVVVKKTFQVTCGDPETEVDLILSRAGIFETPKDIDDFTICPTHRSNLGNSFGWIRGSISRCIVPKEVYGHSKGRVKSIPNAYWGIGKRVPQIASKTSGKFI</sequence>
<reference evidence="1 2" key="1">
    <citation type="journal article" date="2018" name="Sci. Rep.">
        <title>Comparative analysis of the Pocillopora damicornis genome highlights role of immune system in coral evolution.</title>
        <authorList>
            <person name="Cunning R."/>
            <person name="Bay R.A."/>
            <person name="Gillette P."/>
            <person name="Baker A.C."/>
            <person name="Traylor-Knowles N."/>
        </authorList>
    </citation>
    <scope>NUCLEOTIDE SEQUENCE [LARGE SCALE GENOMIC DNA]</scope>
    <source>
        <strain evidence="1">RSMAS</strain>
        <tissue evidence="1">Whole animal</tissue>
    </source>
</reference>
<evidence type="ECO:0000313" key="1">
    <source>
        <dbReference type="EMBL" id="RMX44095.1"/>
    </source>
</evidence>
<comment type="caution">
    <text evidence="1">The sequence shown here is derived from an EMBL/GenBank/DDBJ whole genome shotgun (WGS) entry which is preliminary data.</text>
</comment>